<dbReference type="OrthoDB" id="21378at2157"/>
<keyword evidence="2" id="KW-1185">Reference proteome</keyword>
<name>B1L571_KORCO</name>
<protein>
    <submittedName>
        <fullName evidence="1">Uncharacterized protein</fullName>
    </submittedName>
</protein>
<dbReference type="STRING" id="374847.Kcr_0854"/>
<dbReference type="KEGG" id="kcr:Kcr_0854"/>
<evidence type="ECO:0000313" key="2">
    <source>
        <dbReference type="Proteomes" id="UP000001686"/>
    </source>
</evidence>
<reference evidence="1 2" key="1">
    <citation type="journal article" date="2008" name="Proc. Natl. Acad. Sci. U.S.A.">
        <title>A korarchaeal genome reveals new insights into the evolution of the Archaea.</title>
        <authorList>
            <person name="Elkins J.G."/>
            <person name="Podar M."/>
            <person name="Graham D.E."/>
            <person name="Makarova K.S."/>
            <person name="Wolf Y."/>
            <person name="Randau L."/>
            <person name="Hedlund B.P."/>
            <person name="Brochier-Armanet C."/>
            <person name="Kunin V."/>
            <person name="Anderson I."/>
            <person name="Lapidus A."/>
            <person name="Goltsman E."/>
            <person name="Barry K."/>
            <person name="Koonin E.V."/>
            <person name="Hugenholtz P."/>
            <person name="Kyrpides N."/>
            <person name="Wanner G."/>
            <person name="Richardson P."/>
            <person name="Keller M."/>
            <person name="Stetter K.O."/>
        </authorList>
    </citation>
    <scope>NUCLEOTIDE SEQUENCE [LARGE SCALE GENOMIC DNA]</scope>
    <source>
        <strain evidence="2">OPF8</strain>
    </source>
</reference>
<organism evidence="1 2">
    <name type="scientific">Korarchaeum cryptofilum (strain OPF8)</name>
    <dbReference type="NCBI Taxonomy" id="374847"/>
    <lineage>
        <taxon>Archaea</taxon>
        <taxon>Thermoproteota</taxon>
        <taxon>Candidatus Korarchaeia</taxon>
        <taxon>Candidatus Korarchaeales</taxon>
        <taxon>Candidatus Korarchaeaceae</taxon>
        <taxon>Candidatus Korarchaeum</taxon>
    </lineage>
</organism>
<dbReference type="RefSeq" id="WP_012309497.1">
    <property type="nucleotide sequence ID" value="NC_010482.1"/>
</dbReference>
<dbReference type="HOGENOM" id="CLU_2565688_0_0_2"/>
<evidence type="ECO:0000313" key="1">
    <source>
        <dbReference type="EMBL" id="ACB07600.1"/>
    </source>
</evidence>
<accession>B1L571</accession>
<proteinExistence type="predicted"/>
<dbReference type="GeneID" id="6094131"/>
<dbReference type="EnsemblBacteria" id="ACB07600">
    <property type="protein sequence ID" value="ACB07600"/>
    <property type="gene ID" value="Kcr_0854"/>
</dbReference>
<gene>
    <name evidence="1" type="ordered locus">Kcr_0854</name>
</gene>
<dbReference type="eggNOG" id="arCOG02731">
    <property type="taxonomic scope" value="Archaea"/>
</dbReference>
<dbReference type="EMBL" id="CP000968">
    <property type="protein sequence ID" value="ACB07600.1"/>
    <property type="molecule type" value="Genomic_DNA"/>
</dbReference>
<sequence length="81" mass="9345">MEEVVTLVSEYFRVVELKIIDYVESARIKVESDRVLRESPELASRTLSFVDSTMASVEAQSRSLLEIRTYRTSLGEWISRS</sequence>
<dbReference type="Proteomes" id="UP000001686">
    <property type="component" value="Chromosome"/>
</dbReference>
<dbReference type="InParanoid" id="B1L571"/>
<dbReference type="AlphaFoldDB" id="B1L571"/>